<comment type="similarity">
    <text evidence="1">Belongs to the transglycosylase Slt family.</text>
</comment>
<evidence type="ECO:0000313" key="4">
    <source>
        <dbReference type="EMBL" id="MBI5128871.1"/>
    </source>
</evidence>
<organism evidence="4 5">
    <name type="scientific">Rhodopseudomonas palustris</name>
    <dbReference type="NCBI Taxonomy" id="1076"/>
    <lineage>
        <taxon>Bacteria</taxon>
        <taxon>Pseudomonadati</taxon>
        <taxon>Pseudomonadota</taxon>
        <taxon>Alphaproteobacteria</taxon>
        <taxon>Hyphomicrobiales</taxon>
        <taxon>Nitrobacteraceae</taxon>
        <taxon>Rhodopseudomonas</taxon>
    </lineage>
</organism>
<dbReference type="PANTHER" id="PTHR37423:SF2">
    <property type="entry name" value="MEMBRANE-BOUND LYTIC MUREIN TRANSGLYCOSYLASE C"/>
    <property type="match status" value="1"/>
</dbReference>
<dbReference type="SUPFAM" id="SSF53955">
    <property type="entry name" value="Lysozyme-like"/>
    <property type="match status" value="1"/>
</dbReference>
<protein>
    <submittedName>
        <fullName evidence="4">Lytic transglycosylase domain-containing protein</fullName>
    </submittedName>
</protein>
<comment type="caution">
    <text evidence="4">The sequence shown here is derived from an EMBL/GenBank/DDBJ whole genome shotgun (WGS) entry which is preliminary data.</text>
</comment>
<name>A0A933VZX5_RHOPL</name>
<dbReference type="Pfam" id="PF01464">
    <property type="entry name" value="SLT"/>
    <property type="match status" value="1"/>
</dbReference>
<comment type="similarity">
    <text evidence="2">Belongs to the virb1 family.</text>
</comment>
<evidence type="ECO:0000313" key="5">
    <source>
        <dbReference type="Proteomes" id="UP000782519"/>
    </source>
</evidence>
<dbReference type="PANTHER" id="PTHR37423">
    <property type="entry name" value="SOLUBLE LYTIC MUREIN TRANSGLYCOSYLASE-RELATED"/>
    <property type="match status" value="1"/>
</dbReference>
<evidence type="ECO:0000256" key="2">
    <source>
        <dbReference type="ARBA" id="ARBA00009387"/>
    </source>
</evidence>
<evidence type="ECO:0000259" key="3">
    <source>
        <dbReference type="Pfam" id="PF01464"/>
    </source>
</evidence>
<accession>A0A933VZX5</accession>
<sequence length="300" mass="31980">MLVHLSLKPLAGRDQVTELFFLPAVAGSGVLPTFARTQRPDRGKVAQRWPETIIWRSRGTLGAMVRALLVVGSTMCGSGVICADPSPLGAHSASKVEADSIAQFVADASKRFALSEPLIRAVMRVESAGDPRARSAKGAIGLMQIMPTTWTGLQARYGLGVDPYDPHDNIMAGAAYLRELHDRFGEPGFLSAYNAGPGRYEQHLATGRALPDETKAYVAAVMRSVDGVPTGGSPPTDVTSTLANASPLFVVRKATNITPKEATPDVRSGRSPHAQVADWSALIPRSDRLFVQRVDGRGSP</sequence>
<evidence type="ECO:0000256" key="1">
    <source>
        <dbReference type="ARBA" id="ARBA00007734"/>
    </source>
</evidence>
<reference evidence="4" key="1">
    <citation type="submission" date="2020-07" db="EMBL/GenBank/DDBJ databases">
        <title>Huge and variable diversity of episymbiotic CPR bacteria and DPANN archaea in groundwater ecosystems.</title>
        <authorList>
            <person name="He C.Y."/>
            <person name="Keren R."/>
            <person name="Whittaker M."/>
            <person name="Farag I.F."/>
            <person name="Doudna J."/>
            <person name="Cate J.H.D."/>
            <person name="Banfield J.F."/>
        </authorList>
    </citation>
    <scope>NUCLEOTIDE SEQUENCE</scope>
    <source>
        <strain evidence="4">NC_groundwater_1818_Pr3_B-0.1um_66_35</strain>
    </source>
</reference>
<dbReference type="Gene3D" id="1.10.530.10">
    <property type="match status" value="1"/>
</dbReference>
<proteinExistence type="inferred from homology"/>
<feature type="domain" description="Transglycosylase SLT" evidence="3">
    <location>
        <begin position="106"/>
        <end position="207"/>
    </location>
</feature>
<dbReference type="InterPro" id="IPR008258">
    <property type="entry name" value="Transglycosylase_SLT_dom_1"/>
</dbReference>
<dbReference type="AlphaFoldDB" id="A0A933VZX5"/>
<dbReference type="InterPro" id="IPR023346">
    <property type="entry name" value="Lysozyme-like_dom_sf"/>
</dbReference>
<gene>
    <name evidence="4" type="ORF">HZA66_05470</name>
</gene>
<dbReference type="EMBL" id="JACRJB010000014">
    <property type="protein sequence ID" value="MBI5128871.1"/>
    <property type="molecule type" value="Genomic_DNA"/>
</dbReference>
<dbReference type="Proteomes" id="UP000782519">
    <property type="component" value="Unassembled WGS sequence"/>
</dbReference>
<dbReference type="CDD" id="cd00254">
    <property type="entry name" value="LT-like"/>
    <property type="match status" value="1"/>
</dbReference>